<evidence type="ECO:0000313" key="3">
    <source>
        <dbReference type="Proteomes" id="UP000410492"/>
    </source>
</evidence>
<accession>A0A653C552</accession>
<dbReference type="EMBL" id="CAACVG010006871">
    <property type="protein sequence ID" value="VEN42239.1"/>
    <property type="molecule type" value="Genomic_DNA"/>
</dbReference>
<keyword evidence="1" id="KW-0732">Signal</keyword>
<evidence type="ECO:0008006" key="4">
    <source>
        <dbReference type="Google" id="ProtNLM"/>
    </source>
</evidence>
<organism evidence="2 3">
    <name type="scientific">Callosobruchus maculatus</name>
    <name type="common">Southern cowpea weevil</name>
    <name type="synonym">Pulse bruchid</name>
    <dbReference type="NCBI Taxonomy" id="64391"/>
    <lineage>
        <taxon>Eukaryota</taxon>
        <taxon>Metazoa</taxon>
        <taxon>Ecdysozoa</taxon>
        <taxon>Arthropoda</taxon>
        <taxon>Hexapoda</taxon>
        <taxon>Insecta</taxon>
        <taxon>Pterygota</taxon>
        <taxon>Neoptera</taxon>
        <taxon>Endopterygota</taxon>
        <taxon>Coleoptera</taxon>
        <taxon>Polyphaga</taxon>
        <taxon>Cucujiformia</taxon>
        <taxon>Chrysomeloidea</taxon>
        <taxon>Chrysomelidae</taxon>
        <taxon>Bruchinae</taxon>
        <taxon>Bruchini</taxon>
        <taxon>Callosobruchus</taxon>
    </lineage>
</organism>
<dbReference type="Proteomes" id="UP000410492">
    <property type="component" value="Unassembled WGS sequence"/>
</dbReference>
<protein>
    <recommendedName>
        <fullName evidence="4">Transmembrane protein</fullName>
    </recommendedName>
</protein>
<keyword evidence="3" id="KW-1185">Reference proteome</keyword>
<gene>
    <name evidence="2" type="ORF">CALMAC_LOCUS5803</name>
</gene>
<feature type="chain" id="PRO_5024923678" description="Transmembrane protein" evidence="1">
    <location>
        <begin position="26"/>
        <end position="70"/>
    </location>
</feature>
<sequence>MAQSFLGFTIVLLCLSFVVICCANAAVTEITRLEERAQTDRQTDGNDGHGFSLCRHHKTPKKVLVWEVKK</sequence>
<feature type="signal peptide" evidence="1">
    <location>
        <begin position="1"/>
        <end position="25"/>
    </location>
</feature>
<name>A0A653C552_CALMS</name>
<dbReference type="AlphaFoldDB" id="A0A653C552"/>
<proteinExistence type="predicted"/>
<reference evidence="2 3" key="1">
    <citation type="submission" date="2019-01" db="EMBL/GenBank/DDBJ databases">
        <authorList>
            <person name="Sayadi A."/>
        </authorList>
    </citation>
    <scope>NUCLEOTIDE SEQUENCE [LARGE SCALE GENOMIC DNA]</scope>
</reference>
<evidence type="ECO:0000256" key="1">
    <source>
        <dbReference type="SAM" id="SignalP"/>
    </source>
</evidence>
<evidence type="ECO:0000313" key="2">
    <source>
        <dbReference type="EMBL" id="VEN42239.1"/>
    </source>
</evidence>